<keyword evidence="4" id="KW-1185">Reference proteome</keyword>
<feature type="region of interest" description="Disordered" evidence="2">
    <location>
        <begin position="180"/>
        <end position="208"/>
    </location>
</feature>
<evidence type="ECO:0000313" key="3">
    <source>
        <dbReference type="EMBL" id="QXM18629.1"/>
    </source>
</evidence>
<dbReference type="Proteomes" id="UP000827556">
    <property type="component" value="Segment"/>
</dbReference>
<evidence type="ECO:0000256" key="1">
    <source>
        <dbReference type="SAM" id="Coils"/>
    </source>
</evidence>
<evidence type="ECO:0000313" key="4">
    <source>
        <dbReference type="Proteomes" id="UP000827556"/>
    </source>
</evidence>
<proteinExistence type="predicted"/>
<reference evidence="4" key="1">
    <citation type="submission" date="2021-05" db="EMBL/GenBank/DDBJ databases">
        <authorList>
            <person name="Kupczok A."/>
            <person name="Weidenbach K."/>
            <person name="Wolf S."/>
            <person name="Fischer M.A."/>
            <person name="Kern T."/>
            <person name="Reetz J."/>
            <person name="Urbanska N."/>
            <person name="Kunzel S."/>
            <person name="Schmitz R.A."/>
            <person name="Rother M."/>
        </authorList>
    </citation>
    <scope>NUCLEOTIDE SEQUENCE [LARGE SCALE GENOMIC DNA]</scope>
</reference>
<keyword evidence="1" id="KW-0175">Coiled coil</keyword>
<sequence>MNGEMESVTDDMKVFVADVVPLIEAKTDDKGTIPVKIIDPGWGSSGYYSREVLQQAVNARVYAAGTQMFWNHPSKSDEKERPERDLRDLAGVLTEDARWDEHGSKGPGIYARAKVFSAYREHVAEMGPYIGLSHYVWGESKTGEAEGKKGDIITRIVAARSVDFVTVPGRGGAIAEAFRAARPPEPTDEQKAAGESSMGETTSTPKLTLESLRKEHPEIIEALRKEIENDSARKEAQAQQEKKLKETEKVLEEAKVENARLKEALLLVEARTFVEAKVKASTLPEISKTRVAEALAKDPVVKDGKIDETAYAAKIEAAIKSEAEYLANLGAGKVSGMGAGAPTEMTLEEAEKAFAERIKAFGGF</sequence>
<protein>
    <submittedName>
        <fullName evidence="3">Uncharacterized protein</fullName>
    </submittedName>
</protein>
<evidence type="ECO:0000256" key="2">
    <source>
        <dbReference type="SAM" id="MobiDB-lite"/>
    </source>
</evidence>
<feature type="coiled-coil region" evidence="1">
    <location>
        <begin position="220"/>
        <end position="271"/>
    </location>
</feature>
<name>A0AA48X4U4_9CAUD</name>
<dbReference type="EMBL" id="MZ171369">
    <property type="protein sequence ID" value="QXM18629.1"/>
    <property type="molecule type" value="Genomic_DNA"/>
</dbReference>
<accession>A0AA48X4U4</accession>
<organism evidence="3 4">
    <name type="scientific">Methanoculleus virus Blf4</name>
    <dbReference type="NCBI Taxonomy" id="3070925"/>
    <lineage>
        <taxon>Viruses</taxon>
        <taxon>Duplodnaviria</taxon>
        <taxon>Heunggongvirae</taxon>
        <taxon>Uroviricota</taxon>
        <taxon>Caudoviricetes</taxon>
        <taxon>Pungoviridae</taxon>
        <taxon>Flagovirus</taxon>
        <taxon>Flagovirus limi</taxon>
    </lineage>
</organism>